<dbReference type="InterPro" id="IPR035418">
    <property type="entry name" value="AraC-bd_2"/>
</dbReference>
<dbReference type="SUPFAM" id="SSF46689">
    <property type="entry name" value="Homeodomain-like"/>
    <property type="match status" value="2"/>
</dbReference>
<dbReference type="PANTHER" id="PTHR46796:SF6">
    <property type="entry name" value="ARAC SUBFAMILY"/>
    <property type="match status" value="1"/>
</dbReference>
<evidence type="ECO:0000256" key="3">
    <source>
        <dbReference type="ARBA" id="ARBA00023163"/>
    </source>
</evidence>
<keyword evidence="1" id="KW-0805">Transcription regulation</keyword>
<keyword evidence="3" id="KW-0804">Transcription</keyword>
<sequence>MTVLGSTILEQANRTDRSVSALITQLETTLFNEDNRLFCSSDMDEVQQTVGDIFKPHRLKIRDRREQGIASMHHVRQGALSLNRLQYQHEVVIDPDRLNDFFLVHIPMNGSSTIRCGNHRFLSTPHNASLVSPTLPLEIEWEAGSADIILRIERARLDTHCAQHLGMQQLEKPLEFHPDLALETPAGQYFLKLVSMLADNMQSPYPQLREPIVFEQFESTLFNALLYGQPHNLCMKAPVTNIAPFYIKRVEDYIQHHTADSMTIESLAAIAGVSARTLFAGFQRYRGLSPMDYLRQVRLDRVREMLLSEHSAHLSVTEIAMHWGFNHMGRFAIDYKKRFGESPSASRRFGPGH</sequence>
<keyword evidence="2" id="KW-0238">DNA-binding</keyword>
<dbReference type="InterPro" id="IPR050204">
    <property type="entry name" value="AraC_XylS_family_regulators"/>
</dbReference>
<dbReference type="EMBL" id="JAVCAP010000037">
    <property type="protein sequence ID" value="MDP8568914.1"/>
    <property type="molecule type" value="Genomic_DNA"/>
</dbReference>
<proteinExistence type="predicted"/>
<reference evidence="6" key="1">
    <citation type="journal article" date="2019" name="Int. J. Syst. Evol. Microbiol.">
        <title>The Global Catalogue of Microorganisms (GCM) 10K type strain sequencing project: providing services to taxonomists for standard genome sequencing and annotation.</title>
        <authorList>
            <consortium name="The Broad Institute Genomics Platform"/>
            <consortium name="The Broad Institute Genome Sequencing Center for Infectious Disease"/>
            <person name="Wu L."/>
            <person name="Ma J."/>
        </authorList>
    </citation>
    <scope>NUCLEOTIDE SEQUENCE [LARGE SCALE GENOMIC DNA]</scope>
    <source>
        <strain evidence="6">VKM B-3159</strain>
    </source>
</reference>
<evidence type="ECO:0000313" key="5">
    <source>
        <dbReference type="EMBL" id="MDP8568914.1"/>
    </source>
</evidence>
<evidence type="ECO:0000256" key="2">
    <source>
        <dbReference type="ARBA" id="ARBA00023125"/>
    </source>
</evidence>
<keyword evidence="6" id="KW-1185">Reference proteome</keyword>
<gene>
    <name evidence="5" type="ORF">Q9291_13770</name>
</gene>
<dbReference type="Gene3D" id="1.10.10.60">
    <property type="entry name" value="Homeodomain-like"/>
    <property type="match status" value="1"/>
</dbReference>
<organism evidence="5 6">
    <name type="scientific">Methylophilus aquaticus</name>
    <dbReference type="NCBI Taxonomy" id="1971610"/>
    <lineage>
        <taxon>Bacteria</taxon>
        <taxon>Pseudomonadati</taxon>
        <taxon>Pseudomonadota</taxon>
        <taxon>Betaproteobacteria</taxon>
        <taxon>Nitrosomonadales</taxon>
        <taxon>Methylophilaceae</taxon>
        <taxon>Methylophilus</taxon>
    </lineage>
</organism>
<evidence type="ECO:0000256" key="1">
    <source>
        <dbReference type="ARBA" id="ARBA00023015"/>
    </source>
</evidence>
<name>A0ABT9JWU6_9PROT</name>
<protein>
    <submittedName>
        <fullName evidence="5">AraC family transcriptional regulator</fullName>
    </submittedName>
</protein>
<evidence type="ECO:0000259" key="4">
    <source>
        <dbReference type="PROSITE" id="PS01124"/>
    </source>
</evidence>
<dbReference type="SMART" id="SM00342">
    <property type="entry name" value="HTH_ARAC"/>
    <property type="match status" value="1"/>
</dbReference>
<evidence type="ECO:0000313" key="6">
    <source>
        <dbReference type="Proteomes" id="UP001225906"/>
    </source>
</evidence>
<dbReference type="RefSeq" id="WP_306390704.1">
    <property type="nucleotide sequence ID" value="NZ_JAVCAP010000037.1"/>
</dbReference>
<accession>A0ABT9JWU6</accession>
<dbReference type="InterPro" id="IPR018060">
    <property type="entry name" value="HTH_AraC"/>
</dbReference>
<dbReference type="PROSITE" id="PS00041">
    <property type="entry name" value="HTH_ARAC_FAMILY_1"/>
    <property type="match status" value="1"/>
</dbReference>
<comment type="caution">
    <text evidence="5">The sequence shown here is derived from an EMBL/GenBank/DDBJ whole genome shotgun (WGS) entry which is preliminary data.</text>
</comment>
<dbReference type="Pfam" id="PF14525">
    <property type="entry name" value="AraC_binding_2"/>
    <property type="match status" value="1"/>
</dbReference>
<feature type="domain" description="HTH araC/xylS-type" evidence="4">
    <location>
        <begin position="248"/>
        <end position="349"/>
    </location>
</feature>
<dbReference type="InterPro" id="IPR018062">
    <property type="entry name" value="HTH_AraC-typ_CS"/>
</dbReference>
<dbReference type="PROSITE" id="PS01124">
    <property type="entry name" value="HTH_ARAC_FAMILY_2"/>
    <property type="match status" value="1"/>
</dbReference>
<dbReference type="PANTHER" id="PTHR46796">
    <property type="entry name" value="HTH-TYPE TRANSCRIPTIONAL ACTIVATOR RHAS-RELATED"/>
    <property type="match status" value="1"/>
</dbReference>
<dbReference type="Proteomes" id="UP001225906">
    <property type="component" value="Unassembled WGS sequence"/>
</dbReference>
<dbReference type="InterPro" id="IPR009057">
    <property type="entry name" value="Homeodomain-like_sf"/>
</dbReference>
<dbReference type="Pfam" id="PF12833">
    <property type="entry name" value="HTH_18"/>
    <property type="match status" value="1"/>
</dbReference>